<feature type="compositionally biased region" description="Polar residues" evidence="1">
    <location>
        <begin position="250"/>
        <end position="259"/>
    </location>
</feature>
<feature type="region of interest" description="Disordered" evidence="1">
    <location>
        <begin position="188"/>
        <end position="217"/>
    </location>
</feature>
<dbReference type="Proteomes" id="UP001054945">
    <property type="component" value="Unassembled WGS sequence"/>
</dbReference>
<keyword evidence="4" id="KW-1185">Reference proteome</keyword>
<reference evidence="3 4" key="1">
    <citation type="submission" date="2021-06" db="EMBL/GenBank/DDBJ databases">
        <title>Caerostris extrusa draft genome.</title>
        <authorList>
            <person name="Kono N."/>
            <person name="Arakawa K."/>
        </authorList>
    </citation>
    <scope>NUCLEOTIDE SEQUENCE [LARGE SCALE GENOMIC DNA]</scope>
</reference>
<proteinExistence type="predicted"/>
<dbReference type="EMBL" id="BPLR01009195">
    <property type="protein sequence ID" value="GIY30233.1"/>
    <property type="molecule type" value="Genomic_DNA"/>
</dbReference>
<feature type="compositionally biased region" description="Low complexity" evidence="1">
    <location>
        <begin position="235"/>
        <end position="249"/>
    </location>
</feature>
<keyword evidence="2" id="KW-0472">Membrane</keyword>
<feature type="compositionally biased region" description="Low complexity" evidence="1">
    <location>
        <begin position="260"/>
        <end position="280"/>
    </location>
</feature>
<gene>
    <name evidence="3" type="primary">AVEN_26022_1</name>
    <name evidence="3" type="ORF">CEXT_636351</name>
</gene>
<name>A0AAV4S6U9_CAEEX</name>
<feature type="region of interest" description="Disordered" evidence="1">
    <location>
        <begin position="323"/>
        <end position="374"/>
    </location>
</feature>
<protein>
    <submittedName>
        <fullName evidence="3">Uncharacterized protein</fullName>
    </submittedName>
</protein>
<evidence type="ECO:0000256" key="1">
    <source>
        <dbReference type="SAM" id="MobiDB-lite"/>
    </source>
</evidence>
<feature type="compositionally biased region" description="Low complexity" evidence="1">
    <location>
        <begin position="323"/>
        <end position="354"/>
    </location>
</feature>
<accession>A0AAV4S6U9</accession>
<comment type="caution">
    <text evidence="3">The sequence shown here is derived from an EMBL/GenBank/DDBJ whole genome shotgun (WGS) entry which is preliminary data.</text>
</comment>
<feature type="compositionally biased region" description="Polar residues" evidence="1">
    <location>
        <begin position="192"/>
        <end position="204"/>
    </location>
</feature>
<keyword evidence="2" id="KW-1133">Transmembrane helix</keyword>
<dbReference type="AlphaFoldDB" id="A0AAV4S6U9"/>
<evidence type="ECO:0000313" key="3">
    <source>
        <dbReference type="EMBL" id="GIY30233.1"/>
    </source>
</evidence>
<sequence length="491" mass="56168">MCQARSAFIMFRRKRSCIGVGDEALKCKMKRTRKRTEDGKPRTRRSSNIVGHSQERLEFPFPFLLFYFQISFTVSVLFVGVVAAVRAATVRYDGNSENGHATNPSVLESTIGSNIRDNKQGRIQSQALHSQDLLTSGSPVDQDFNRDQKLYLSHQIGAPATTTSATLSSVKGHFNEIPSQHPQEFYNDHRNGQQFANGRQQTPGQIPFYSADQQSSKEQQFFNAEQQFYNDNQQPSMQQQQFFNDQKSPAQQQQFYNDKQQSLVQQQHQQQQFFNDHQQSPGHQQQFFNDKQQSPIQQQQFFNDQHQSIKQQQQIYNDQQQSINQQQQVYNDQQQSIKQQQQVYNDQQQQSAKDQQLRDQRDRYNTPQGISDQHLNSKTLFQNVAKQQTQIHANQPSVQIHSVSKGGVQLSAFDNRAQPIVLPRSTAVQSTSVVVSGLKNLPVLPAMVYNGGAIPATHAMVYGRDPLYKGGAGVRQHVQTPFVRYVYSHIL</sequence>
<keyword evidence="2" id="KW-0812">Transmembrane</keyword>
<evidence type="ECO:0000313" key="4">
    <source>
        <dbReference type="Proteomes" id="UP001054945"/>
    </source>
</evidence>
<evidence type="ECO:0000256" key="2">
    <source>
        <dbReference type="SAM" id="Phobius"/>
    </source>
</evidence>
<organism evidence="3 4">
    <name type="scientific">Caerostris extrusa</name>
    <name type="common">Bark spider</name>
    <name type="synonym">Caerostris bankana</name>
    <dbReference type="NCBI Taxonomy" id="172846"/>
    <lineage>
        <taxon>Eukaryota</taxon>
        <taxon>Metazoa</taxon>
        <taxon>Ecdysozoa</taxon>
        <taxon>Arthropoda</taxon>
        <taxon>Chelicerata</taxon>
        <taxon>Arachnida</taxon>
        <taxon>Araneae</taxon>
        <taxon>Araneomorphae</taxon>
        <taxon>Entelegynae</taxon>
        <taxon>Araneoidea</taxon>
        <taxon>Araneidae</taxon>
        <taxon>Caerostris</taxon>
    </lineage>
</organism>
<feature type="compositionally biased region" description="Basic and acidic residues" evidence="1">
    <location>
        <begin position="355"/>
        <end position="364"/>
    </location>
</feature>
<feature type="region of interest" description="Disordered" evidence="1">
    <location>
        <begin position="235"/>
        <end position="296"/>
    </location>
</feature>
<feature type="compositionally biased region" description="Polar residues" evidence="1">
    <location>
        <begin position="365"/>
        <end position="374"/>
    </location>
</feature>
<feature type="transmembrane region" description="Helical" evidence="2">
    <location>
        <begin position="64"/>
        <end position="85"/>
    </location>
</feature>